<dbReference type="RefSeq" id="WP_149668647.1">
    <property type="nucleotide sequence ID" value="NZ_VTUZ01000002.1"/>
</dbReference>
<dbReference type="EMBL" id="VTUZ01000002">
    <property type="protein sequence ID" value="KAA1015119.1"/>
    <property type="molecule type" value="Genomic_DNA"/>
</dbReference>
<dbReference type="Proteomes" id="UP000325273">
    <property type="component" value="Unassembled WGS sequence"/>
</dbReference>
<protein>
    <submittedName>
        <fullName evidence="1">Uncharacterized protein</fullName>
    </submittedName>
</protein>
<dbReference type="AlphaFoldDB" id="A0A5B0HII9"/>
<organism evidence="1 2">
    <name type="scientific">Paraburkholderia panacisoli</name>
    <dbReference type="NCBI Taxonomy" id="2603818"/>
    <lineage>
        <taxon>Bacteria</taxon>
        <taxon>Pseudomonadati</taxon>
        <taxon>Pseudomonadota</taxon>
        <taxon>Betaproteobacteria</taxon>
        <taxon>Burkholderiales</taxon>
        <taxon>Burkholderiaceae</taxon>
        <taxon>Paraburkholderia</taxon>
    </lineage>
</organism>
<sequence>MAKHFANCVQFSAEYQETAGEDVTVAMLTIVFNAGLYQYPGPPRLDFGDRFARRAGKHVNWMRERLPFLQRIEPFGVRRDAARLVSLAVLRRMVTTQPS</sequence>
<gene>
    <name evidence="1" type="ORF">FVF58_04145</name>
</gene>
<proteinExistence type="predicted"/>
<accession>A0A5B0HII9</accession>
<keyword evidence="2" id="KW-1185">Reference proteome</keyword>
<comment type="caution">
    <text evidence="1">The sequence shown here is derived from an EMBL/GenBank/DDBJ whole genome shotgun (WGS) entry which is preliminary data.</text>
</comment>
<name>A0A5B0HII9_9BURK</name>
<reference evidence="1 2" key="1">
    <citation type="submission" date="2019-08" db="EMBL/GenBank/DDBJ databases">
        <title>Paraburkholderia sp. DCY113.</title>
        <authorList>
            <person name="Kang J."/>
        </authorList>
    </citation>
    <scope>NUCLEOTIDE SEQUENCE [LARGE SCALE GENOMIC DNA]</scope>
    <source>
        <strain evidence="1 2">DCY113</strain>
    </source>
</reference>
<evidence type="ECO:0000313" key="1">
    <source>
        <dbReference type="EMBL" id="KAA1015119.1"/>
    </source>
</evidence>
<evidence type="ECO:0000313" key="2">
    <source>
        <dbReference type="Proteomes" id="UP000325273"/>
    </source>
</evidence>